<dbReference type="EC" id="2.3.1.39" evidence="1 6"/>
<evidence type="ECO:0000256" key="1">
    <source>
        <dbReference type="ARBA" id="ARBA00013258"/>
    </source>
</evidence>
<feature type="active site" evidence="7">
    <location>
        <position position="196"/>
    </location>
</feature>
<evidence type="ECO:0000259" key="8">
    <source>
        <dbReference type="SMART" id="SM00827"/>
    </source>
</evidence>
<dbReference type="NCBIfam" id="TIGR00128">
    <property type="entry name" value="fabD"/>
    <property type="match status" value="1"/>
</dbReference>
<dbReference type="InterPro" id="IPR016036">
    <property type="entry name" value="Malonyl_transacylase_ACP-bd"/>
</dbReference>
<dbReference type="SUPFAM" id="SSF55048">
    <property type="entry name" value="Probable ACP-binding domain of malonyl-CoA ACP transacylase"/>
    <property type="match status" value="1"/>
</dbReference>
<dbReference type="SMART" id="SM00827">
    <property type="entry name" value="PKS_AT"/>
    <property type="match status" value="1"/>
</dbReference>
<dbReference type="InterPro" id="IPR050858">
    <property type="entry name" value="Mal-CoA-ACP_Trans/PKS_FabD"/>
</dbReference>
<dbReference type="AlphaFoldDB" id="A0A165L8M8"/>
<dbReference type="RefSeq" id="WP_303682147.1">
    <property type="nucleotide sequence ID" value="NZ_LVWG01000034.1"/>
</dbReference>
<keyword evidence="4 6" id="KW-0012">Acyltransferase</keyword>
<dbReference type="Gene3D" id="3.40.366.10">
    <property type="entry name" value="Malonyl-Coenzyme A Acyl Carrier Protein, domain 2"/>
    <property type="match status" value="1"/>
</dbReference>
<name>A0A165L8M8_PELLU</name>
<dbReference type="SUPFAM" id="SSF52151">
    <property type="entry name" value="FabD/lysophospholipase-like"/>
    <property type="match status" value="1"/>
</dbReference>
<feature type="active site" evidence="7">
    <location>
        <position position="87"/>
    </location>
</feature>
<organism evidence="9 10">
    <name type="scientific">Pelodictyon luteolum</name>
    <dbReference type="NCBI Taxonomy" id="1100"/>
    <lineage>
        <taxon>Bacteria</taxon>
        <taxon>Pseudomonadati</taxon>
        <taxon>Chlorobiota</taxon>
        <taxon>Chlorobiia</taxon>
        <taxon>Chlorobiales</taxon>
        <taxon>Chlorobiaceae</taxon>
        <taxon>Chlorobium/Pelodictyon group</taxon>
        <taxon>Pelodictyon</taxon>
    </lineage>
</organism>
<dbReference type="InterPro" id="IPR001227">
    <property type="entry name" value="Ac_transferase_dom_sf"/>
</dbReference>
<feature type="domain" description="Malonyl-CoA:ACP transacylase (MAT)" evidence="8">
    <location>
        <begin position="5"/>
        <end position="301"/>
    </location>
</feature>
<proteinExistence type="inferred from homology"/>
<dbReference type="GO" id="GO:0005829">
    <property type="term" value="C:cytosol"/>
    <property type="evidence" value="ECO:0007669"/>
    <property type="project" value="TreeGrafter"/>
</dbReference>
<accession>A0A165L8M8</accession>
<evidence type="ECO:0000256" key="6">
    <source>
        <dbReference type="PIRNR" id="PIRNR000446"/>
    </source>
</evidence>
<dbReference type="Pfam" id="PF00698">
    <property type="entry name" value="Acyl_transf_1"/>
    <property type="match status" value="1"/>
</dbReference>
<dbReference type="GO" id="GO:0004314">
    <property type="term" value="F:[acyl-carrier-protein] S-malonyltransferase activity"/>
    <property type="evidence" value="ECO:0007669"/>
    <property type="project" value="UniProtKB-EC"/>
</dbReference>
<comment type="similarity">
    <text evidence="6">Belongs to the fabD family.</text>
</comment>
<dbReference type="FunFam" id="3.30.70.250:FF:000001">
    <property type="entry name" value="Malonyl CoA-acyl carrier protein transacylase"/>
    <property type="match status" value="1"/>
</dbReference>
<dbReference type="GO" id="GO:0006633">
    <property type="term" value="P:fatty acid biosynthetic process"/>
    <property type="evidence" value="ECO:0007669"/>
    <property type="project" value="TreeGrafter"/>
</dbReference>
<dbReference type="InterPro" id="IPR024925">
    <property type="entry name" value="Malonyl_CoA-ACP_transAc"/>
</dbReference>
<evidence type="ECO:0000256" key="2">
    <source>
        <dbReference type="ARBA" id="ARBA00018953"/>
    </source>
</evidence>
<sequence length="301" mass="31921">MKAFVFPGQGSQYCGMARDIYDTFPAAKALMEQANDILGYRITDIMFTGSEEELRQTMYTQPAIFLHSMAIASQLSRDNVAMTAGHSLGEYSALCFAGAISFEEAVKIVAERGRLMQQAGTENPGTMAAIIGMQDSALDALLAEAGAEGIVQAANFNSPGQIVISGDIAAVKKAVELAPAHGARMAKELVVSGAFHSPLMKPAEEKLAAALEAVDIKEATIPVCMNAVARPVTDAAEIRRNLVLQLTSSVLWTQSIEEMTKAGIARFVEVGPQKVLQGLIKRISKGAELEGIDTAADMQGA</sequence>
<comment type="caution">
    <text evidence="9">The sequence shown here is derived from an EMBL/GenBank/DDBJ whole genome shotgun (WGS) entry which is preliminary data.</text>
</comment>
<dbReference type="PANTHER" id="PTHR42681">
    <property type="entry name" value="MALONYL-COA-ACYL CARRIER PROTEIN TRANSACYLASE, MITOCHONDRIAL"/>
    <property type="match status" value="1"/>
</dbReference>
<comment type="catalytic activity">
    <reaction evidence="5 6">
        <text>holo-[ACP] + malonyl-CoA = malonyl-[ACP] + CoA</text>
        <dbReference type="Rhea" id="RHEA:41792"/>
        <dbReference type="Rhea" id="RHEA-COMP:9623"/>
        <dbReference type="Rhea" id="RHEA-COMP:9685"/>
        <dbReference type="ChEBI" id="CHEBI:57287"/>
        <dbReference type="ChEBI" id="CHEBI:57384"/>
        <dbReference type="ChEBI" id="CHEBI:64479"/>
        <dbReference type="ChEBI" id="CHEBI:78449"/>
        <dbReference type="EC" id="2.3.1.39"/>
    </reaction>
</comment>
<evidence type="ECO:0000256" key="5">
    <source>
        <dbReference type="ARBA" id="ARBA00048462"/>
    </source>
</evidence>
<keyword evidence="3 6" id="KW-0808">Transferase</keyword>
<reference evidence="9 10" key="1">
    <citation type="submission" date="2016-03" db="EMBL/GenBank/DDBJ databases">
        <title>Speciation and ecological success in dimly lit waters: horizontal gene transfer in a green sulfur bacteria bloom unveiled by metagenomic assembly.</title>
        <authorList>
            <person name="Llorens-Mares T."/>
            <person name="Liu Z."/>
            <person name="Allen L.Z."/>
            <person name="Rusch D.B."/>
            <person name="Craig M.T."/>
            <person name="Dupont C.L."/>
            <person name="Bryant D.A."/>
            <person name="Casamayor E.O."/>
        </authorList>
    </citation>
    <scope>NUCLEOTIDE SEQUENCE [LARGE SCALE GENOMIC DNA]</scope>
    <source>
        <strain evidence="9">CIII</strain>
    </source>
</reference>
<evidence type="ECO:0000256" key="3">
    <source>
        <dbReference type="ARBA" id="ARBA00022679"/>
    </source>
</evidence>
<dbReference type="EMBL" id="LVWG01000034">
    <property type="protein sequence ID" value="KZK73706.1"/>
    <property type="molecule type" value="Genomic_DNA"/>
</dbReference>
<evidence type="ECO:0000313" key="9">
    <source>
        <dbReference type="EMBL" id="KZK73706.1"/>
    </source>
</evidence>
<dbReference type="InterPro" id="IPR004410">
    <property type="entry name" value="Malonyl_CoA-ACP_transAc_FabD"/>
</dbReference>
<dbReference type="Proteomes" id="UP000076481">
    <property type="component" value="Unassembled WGS sequence"/>
</dbReference>
<dbReference type="InterPro" id="IPR014043">
    <property type="entry name" value="Acyl_transferase_dom"/>
</dbReference>
<evidence type="ECO:0000313" key="10">
    <source>
        <dbReference type="Proteomes" id="UP000076481"/>
    </source>
</evidence>
<dbReference type="PIRSF" id="PIRSF000446">
    <property type="entry name" value="Mct"/>
    <property type="match status" value="1"/>
</dbReference>
<dbReference type="Gene3D" id="3.30.70.250">
    <property type="entry name" value="Malonyl-CoA ACP transacylase, ACP-binding"/>
    <property type="match status" value="1"/>
</dbReference>
<evidence type="ECO:0000256" key="4">
    <source>
        <dbReference type="ARBA" id="ARBA00023315"/>
    </source>
</evidence>
<protein>
    <recommendedName>
        <fullName evidence="2 6">Malonyl CoA-acyl carrier protein transacylase</fullName>
        <ecNumber evidence="1 6">2.3.1.39</ecNumber>
    </recommendedName>
</protein>
<dbReference type="PANTHER" id="PTHR42681:SF1">
    <property type="entry name" value="MALONYL-COA-ACYL CARRIER PROTEIN TRANSACYLASE, MITOCHONDRIAL"/>
    <property type="match status" value="1"/>
</dbReference>
<gene>
    <name evidence="9" type="ORF">A3K90_00850</name>
</gene>
<evidence type="ECO:0000256" key="7">
    <source>
        <dbReference type="PIRSR" id="PIRSR000446-1"/>
    </source>
</evidence>
<dbReference type="InterPro" id="IPR016035">
    <property type="entry name" value="Acyl_Trfase/lysoPLipase"/>
</dbReference>